<protein>
    <recommendedName>
        <fullName evidence="4">Zn(2)-C6 fungal-type domain-containing protein</fullName>
    </recommendedName>
</protein>
<sequence length="387" mass="43041">MNPAIIPQASSPQREDMAVEQSLSPDVDHRRRPRNRPTQSCFNCHTSKRKCDRKRPCSRCIQLGLTGLCVYEIDDPALRDNPNIDENIRLRNRIAELETVLREIRGKPHPRWVEPSYRGGDAREKWHSRTKSDNVYESQDPAEIDRNEATAPAQGSHHTAEFSYVSSMVKAEPGADSVRNYLYSLPGPSPGGSSNFQEAQSTISHAYGTNPQQEYPQRSRYPTDSAAYFHSSSGDSPEMYAEYYPRGAQQDLDDEQSTGCFGSPRMSLDSEVPSSTCSCLTNPAFTRPLAAFMTHLHTTSQLLQHASGDHDQQECLVLAHMIELDAIIRSGNSNLAVEYSTSSAEMERGIMSPESTLSQESGSSVSSDGWTPQSANHAYFHTYARTG</sequence>
<dbReference type="Proteomes" id="UP000076871">
    <property type="component" value="Unassembled WGS sequence"/>
</dbReference>
<evidence type="ECO:0000256" key="2">
    <source>
        <dbReference type="ARBA" id="ARBA00023242"/>
    </source>
</evidence>
<dbReference type="OrthoDB" id="2269373at2759"/>
<dbReference type="GeneID" id="63819047"/>
<evidence type="ECO:0000256" key="1">
    <source>
        <dbReference type="ARBA" id="ARBA00004123"/>
    </source>
</evidence>
<organism evidence="5 6">
    <name type="scientific">Laetiporus sulphureus 93-53</name>
    <dbReference type="NCBI Taxonomy" id="1314785"/>
    <lineage>
        <taxon>Eukaryota</taxon>
        <taxon>Fungi</taxon>
        <taxon>Dikarya</taxon>
        <taxon>Basidiomycota</taxon>
        <taxon>Agaricomycotina</taxon>
        <taxon>Agaricomycetes</taxon>
        <taxon>Polyporales</taxon>
        <taxon>Laetiporus</taxon>
    </lineage>
</organism>
<dbReference type="Pfam" id="PF00172">
    <property type="entry name" value="Zn_clus"/>
    <property type="match status" value="1"/>
</dbReference>
<dbReference type="InterPro" id="IPR001138">
    <property type="entry name" value="Zn2Cys6_DnaBD"/>
</dbReference>
<feature type="region of interest" description="Disordered" evidence="3">
    <location>
        <begin position="1"/>
        <end position="38"/>
    </location>
</feature>
<evidence type="ECO:0000313" key="5">
    <source>
        <dbReference type="EMBL" id="KZT03745.1"/>
    </source>
</evidence>
<feature type="region of interest" description="Disordered" evidence="3">
    <location>
        <begin position="115"/>
        <end position="141"/>
    </location>
</feature>
<keyword evidence="6" id="KW-1185">Reference proteome</keyword>
<comment type="subcellular location">
    <subcellularLocation>
        <location evidence="1">Nucleus</location>
    </subcellularLocation>
</comment>
<keyword evidence="2" id="KW-0539">Nucleus</keyword>
<reference evidence="5 6" key="1">
    <citation type="journal article" date="2016" name="Mol. Biol. Evol.">
        <title>Comparative Genomics of Early-Diverging Mushroom-Forming Fungi Provides Insights into the Origins of Lignocellulose Decay Capabilities.</title>
        <authorList>
            <person name="Nagy L.G."/>
            <person name="Riley R."/>
            <person name="Tritt A."/>
            <person name="Adam C."/>
            <person name="Daum C."/>
            <person name="Floudas D."/>
            <person name="Sun H."/>
            <person name="Yadav J.S."/>
            <person name="Pangilinan J."/>
            <person name="Larsson K.H."/>
            <person name="Matsuura K."/>
            <person name="Barry K."/>
            <person name="Labutti K."/>
            <person name="Kuo R."/>
            <person name="Ohm R.A."/>
            <person name="Bhattacharya S.S."/>
            <person name="Shirouzu T."/>
            <person name="Yoshinaga Y."/>
            <person name="Martin F.M."/>
            <person name="Grigoriev I.V."/>
            <person name="Hibbett D.S."/>
        </authorList>
    </citation>
    <scope>NUCLEOTIDE SEQUENCE [LARGE SCALE GENOMIC DNA]</scope>
    <source>
        <strain evidence="5 6">93-53</strain>
    </source>
</reference>
<dbReference type="SMART" id="SM00066">
    <property type="entry name" value="GAL4"/>
    <property type="match status" value="1"/>
</dbReference>
<accession>A0A165CYF0</accession>
<feature type="compositionally biased region" description="Low complexity" evidence="3">
    <location>
        <begin position="352"/>
        <end position="367"/>
    </location>
</feature>
<dbReference type="InterPro" id="IPR036864">
    <property type="entry name" value="Zn2-C6_fun-type_DNA-bd_sf"/>
</dbReference>
<evidence type="ECO:0000256" key="3">
    <source>
        <dbReference type="SAM" id="MobiDB-lite"/>
    </source>
</evidence>
<evidence type="ECO:0000259" key="4">
    <source>
        <dbReference type="PROSITE" id="PS50048"/>
    </source>
</evidence>
<dbReference type="PANTHER" id="PTHR31001">
    <property type="entry name" value="UNCHARACTERIZED TRANSCRIPTIONAL REGULATORY PROTEIN"/>
    <property type="match status" value="1"/>
</dbReference>
<proteinExistence type="predicted"/>
<dbReference type="RefSeq" id="XP_040761485.1">
    <property type="nucleotide sequence ID" value="XM_040902016.1"/>
</dbReference>
<dbReference type="Gene3D" id="4.10.240.10">
    <property type="entry name" value="Zn(2)-C6 fungal-type DNA-binding domain"/>
    <property type="match status" value="1"/>
</dbReference>
<dbReference type="InterPro" id="IPR050613">
    <property type="entry name" value="Sec_Metabolite_Reg"/>
</dbReference>
<name>A0A165CYF0_9APHY</name>
<dbReference type="STRING" id="1314785.A0A165CYF0"/>
<feature type="domain" description="Zn(2)-C6 fungal-type" evidence="4">
    <location>
        <begin position="40"/>
        <end position="71"/>
    </location>
</feature>
<dbReference type="SUPFAM" id="SSF57701">
    <property type="entry name" value="Zn2/Cys6 DNA-binding domain"/>
    <property type="match status" value="1"/>
</dbReference>
<dbReference type="GO" id="GO:0005634">
    <property type="term" value="C:nucleus"/>
    <property type="evidence" value="ECO:0007669"/>
    <property type="project" value="UniProtKB-SubCell"/>
</dbReference>
<feature type="compositionally biased region" description="Basic and acidic residues" evidence="3">
    <location>
        <begin position="120"/>
        <end position="134"/>
    </location>
</feature>
<dbReference type="GO" id="GO:0000981">
    <property type="term" value="F:DNA-binding transcription factor activity, RNA polymerase II-specific"/>
    <property type="evidence" value="ECO:0007669"/>
    <property type="project" value="InterPro"/>
</dbReference>
<dbReference type="AlphaFoldDB" id="A0A165CYF0"/>
<dbReference type="PANTHER" id="PTHR31001:SF81">
    <property type="entry name" value="ZN(II)2CYS6 TRANSCRIPTION FACTOR"/>
    <property type="match status" value="1"/>
</dbReference>
<dbReference type="PROSITE" id="PS50048">
    <property type="entry name" value="ZN2_CY6_FUNGAL_2"/>
    <property type="match status" value="1"/>
</dbReference>
<dbReference type="EMBL" id="KV427641">
    <property type="protein sequence ID" value="KZT03745.1"/>
    <property type="molecule type" value="Genomic_DNA"/>
</dbReference>
<dbReference type="GO" id="GO:0008270">
    <property type="term" value="F:zinc ion binding"/>
    <property type="evidence" value="ECO:0007669"/>
    <property type="project" value="InterPro"/>
</dbReference>
<feature type="region of interest" description="Disordered" evidence="3">
    <location>
        <begin position="343"/>
        <end position="370"/>
    </location>
</feature>
<dbReference type="PROSITE" id="PS00463">
    <property type="entry name" value="ZN2_CY6_FUNGAL_1"/>
    <property type="match status" value="1"/>
</dbReference>
<gene>
    <name evidence="5" type="ORF">LAESUDRAFT_323764</name>
</gene>
<dbReference type="CDD" id="cd00067">
    <property type="entry name" value="GAL4"/>
    <property type="match status" value="1"/>
</dbReference>
<dbReference type="InParanoid" id="A0A165CYF0"/>
<evidence type="ECO:0000313" key="6">
    <source>
        <dbReference type="Proteomes" id="UP000076871"/>
    </source>
</evidence>